<evidence type="ECO:0008006" key="4">
    <source>
        <dbReference type="Google" id="ProtNLM"/>
    </source>
</evidence>
<dbReference type="Proteomes" id="UP000307956">
    <property type="component" value="Unassembled WGS sequence"/>
</dbReference>
<dbReference type="AlphaFoldDB" id="A0A4S4AMT4"/>
<evidence type="ECO:0000256" key="1">
    <source>
        <dbReference type="SAM" id="Phobius"/>
    </source>
</evidence>
<sequence>MIIEINYLTVALLAAVVSAVGGVLWAMGRSLLQQYGDMLRDQLAAHRTDVQRGQQSVLERLEAIDRELEDHAARITRLDVLVEKAPTHADLDKLYSRVNTTAEDVAEIKGTLKVIGESLRALMNRVAERGLP</sequence>
<dbReference type="EMBL" id="SSOD01000008">
    <property type="protein sequence ID" value="THF60921.1"/>
    <property type="molecule type" value="Genomic_DNA"/>
</dbReference>
<organism evidence="2 3">
    <name type="scientific">Pseudothauera rhizosphaerae</name>
    <dbReference type="NCBI Taxonomy" id="2565932"/>
    <lineage>
        <taxon>Bacteria</taxon>
        <taxon>Pseudomonadati</taxon>
        <taxon>Pseudomonadota</taxon>
        <taxon>Betaproteobacteria</taxon>
        <taxon>Rhodocyclales</taxon>
        <taxon>Zoogloeaceae</taxon>
        <taxon>Pseudothauera</taxon>
    </lineage>
</organism>
<keyword evidence="3" id="KW-1185">Reference proteome</keyword>
<feature type="transmembrane region" description="Helical" evidence="1">
    <location>
        <begin position="6"/>
        <end position="28"/>
    </location>
</feature>
<dbReference type="OrthoDB" id="9182301at2"/>
<gene>
    <name evidence="2" type="ORF">E6O51_11875</name>
</gene>
<protein>
    <recommendedName>
        <fullName evidence="4">DUF2730 family protein</fullName>
    </recommendedName>
</protein>
<proteinExistence type="predicted"/>
<keyword evidence="1" id="KW-0812">Transmembrane</keyword>
<reference evidence="2 3" key="1">
    <citation type="submission" date="2019-04" db="EMBL/GenBank/DDBJ databases">
        <title>Azoarcus rhizosphaerae sp. nov. isolated from rhizosphere of Ficus religiosa.</title>
        <authorList>
            <person name="Lin S.-Y."/>
            <person name="Hameed A."/>
            <person name="Hsu Y.-H."/>
            <person name="Young C.-C."/>
        </authorList>
    </citation>
    <scope>NUCLEOTIDE SEQUENCE [LARGE SCALE GENOMIC DNA]</scope>
    <source>
        <strain evidence="2 3">CC-YHH848</strain>
    </source>
</reference>
<evidence type="ECO:0000313" key="2">
    <source>
        <dbReference type="EMBL" id="THF60921.1"/>
    </source>
</evidence>
<accession>A0A4S4AMT4</accession>
<dbReference type="RefSeq" id="WP_136385195.1">
    <property type="nucleotide sequence ID" value="NZ_SSOD01000008.1"/>
</dbReference>
<comment type="caution">
    <text evidence="2">The sequence shown here is derived from an EMBL/GenBank/DDBJ whole genome shotgun (WGS) entry which is preliminary data.</text>
</comment>
<name>A0A4S4AMT4_9RHOO</name>
<evidence type="ECO:0000313" key="3">
    <source>
        <dbReference type="Proteomes" id="UP000307956"/>
    </source>
</evidence>
<keyword evidence="1" id="KW-0472">Membrane</keyword>
<keyword evidence="1" id="KW-1133">Transmembrane helix</keyword>